<accession>C7N7A3</accession>
<dbReference type="KEGG" id="shi:Shel_17690"/>
<proteinExistence type="predicted"/>
<reference evidence="1 2" key="1">
    <citation type="journal article" date="2009" name="Stand. Genomic Sci.">
        <title>Complete genome sequence of Slackia heliotrinireducens type strain (RHS 1).</title>
        <authorList>
            <person name="Pukall R."/>
            <person name="Lapidus A."/>
            <person name="Nolan M."/>
            <person name="Copeland A."/>
            <person name="Glavina Del Rio T."/>
            <person name="Lucas S."/>
            <person name="Chen F."/>
            <person name="Tice H."/>
            <person name="Cheng J.F."/>
            <person name="Chertkov O."/>
            <person name="Bruce D."/>
            <person name="Goodwin L."/>
            <person name="Kuske C."/>
            <person name="Brettin T."/>
            <person name="Detter J.C."/>
            <person name="Han C."/>
            <person name="Pitluck S."/>
            <person name="Pati A."/>
            <person name="Mavrommatis K."/>
            <person name="Ivanova N."/>
            <person name="Ovchinnikova G."/>
            <person name="Chen A."/>
            <person name="Palaniappan K."/>
            <person name="Schneider S."/>
            <person name="Rohde M."/>
            <person name="Chain P."/>
            <person name="D'haeseleer P."/>
            <person name="Goker M."/>
            <person name="Bristow J."/>
            <person name="Eisen J.A."/>
            <person name="Markowitz V."/>
            <person name="Kyrpides N.C."/>
            <person name="Klenk H.P."/>
            <person name="Hugenholtz P."/>
        </authorList>
    </citation>
    <scope>NUCLEOTIDE SEQUENCE [LARGE SCALE GENOMIC DNA]</scope>
    <source>
        <strain evidence="2">ATCC 29202 / DSM 20476 / NCTC 11029 / RHS 1</strain>
    </source>
</reference>
<organism evidence="1 2">
    <name type="scientific">Slackia heliotrinireducens (strain ATCC 29202 / DSM 20476 / NCTC 11029 / RHS 1)</name>
    <name type="common">Peptococcus heliotrinreducens</name>
    <dbReference type="NCBI Taxonomy" id="471855"/>
    <lineage>
        <taxon>Bacteria</taxon>
        <taxon>Bacillati</taxon>
        <taxon>Actinomycetota</taxon>
        <taxon>Coriobacteriia</taxon>
        <taxon>Eggerthellales</taxon>
        <taxon>Eggerthellaceae</taxon>
        <taxon>Slackia</taxon>
    </lineage>
</organism>
<gene>
    <name evidence="1" type="ordered locus">Shel_17690</name>
</gene>
<dbReference type="Gene3D" id="1.10.1220.10">
    <property type="entry name" value="Met repressor-like"/>
    <property type="match status" value="1"/>
</dbReference>
<dbReference type="EMBL" id="CP001684">
    <property type="protein sequence ID" value="ACV22788.1"/>
    <property type="molecule type" value="Genomic_DNA"/>
</dbReference>
<dbReference type="STRING" id="471855.Shel_17690"/>
<sequence>MKYSELVESGANSSEIQAYLVDSELVPVTIRIPRSLRDSAKEAASLSGLTFTSFVKQSMIEKLSARSIRK</sequence>
<evidence type="ECO:0000313" key="2">
    <source>
        <dbReference type="Proteomes" id="UP000002026"/>
    </source>
</evidence>
<dbReference type="Proteomes" id="UP000002026">
    <property type="component" value="Chromosome"/>
</dbReference>
<dbReference type="AlphaFoldDB" id="C7N7A3"/>
<dbReference type="GO" id="GO:0006355">
    <property type="term" value="P:regulation of DNA-templated transcription"/>
    <property type="evidence" value="ECO:0007669"/>
    <property type="project" value="InterPro"/>
</dbReference>
<keyword evidence="2" id="KW-1185">Reference proteome</keyword>
<protein>
    <submittedName>
        <fullName evidence="1">Uncharacterized protein</fullName>
    </submittedName>
</protein>
<dbReference type="RefSeq" id="WP_012798890.1">
    <property type="nucleotide sequence ID" value="NC_013165.1"/>
</dbReference>
<dbReference type="eggNOG" id="ENOG502ZXYK">
    <property type="taxonomic scope" value="Bacteria"/>
</dbReference>
<evidence type="ECO:0000313" key="1">
    <source>
        <dbReference type="EMBL" id="ACV22788.1"/>
    </source>
</evidence>
<name>C7N7A3_SLAHD</name>
<dbReference type="HOGENOM" id="CLU_2701150_0_0_11"/>
<dbReference type="InterPro" id="IPR013321">
    <property type="entry name" value="Arc_rbn_hlx_hlx"/>
</dbReference>